<dbReference type="EMBL" id="FZNR01000005">
    <property type="protein sequence ID" value="SNR76265.1"/>
    <property type="molecule type" value="Genomic_DNA"/>
</dbReference>
<evidence type="ECO:0000256" key="6">
    <source>
        <dbReference type="SAM" id="MobiDB-lite"/>
    </source>
</evidence>
<dbReference type="GO" id="GO:0008483">
    <property type="term" value="F:transaminase activity"/>
    <property type="evidence" value="ECO:0007669"/>
    <property type="project" value="UniProtKB-KW"/>
</dbReference>
<dbReference type="InterPro" id="IPR051446">
    <property type="entry name" value="HTH_trans_reg/aminotransferase"/>
</dbReference>
<dbReference type="PANTHER" id="PTHR46577:SF1">
    <property type="entry name" value="HTH-TYPE TRANSCRIPTIONAL REGULATORY PROTEIN GABR"/>
    <property type="match status" value="1"/>
</dbReference>
<dbReference type="OrthoDB" id="9802328at2"/>
<evidence type="ECO:0000259" key="7">
    <source>
        <dbReference type="PROSITE" id="PS50949"/>
    </source>
</evidence>
<dbReference type="InterPro" id="IPR015424">
    <property type="entry name" value="PyrdxlP-dep_Trfase"/>
</dbReference>
<evidence type="ECO:0000256" key="2">
    <source>
        <dbReference type="ARBA" id="ARBA00022898"/>
    </source>
</evidence>
<accession>A0A238YYR8</accession>
<keyword evidence="3" id="KW-0805">Transcription regulation</keyword>
<dbReference type="SMART" id="SM00345">
    <property type="entry name" value="HTH_GNTR"/>
    <property type="match status" value="1"/>
</dbReference>
<dbReference type="InterPro" id="IPR004839">
    <property type="entry name" value="Aminotransferase_I/II_large"/>
</dbReference>
<keyword evidence="2" id="KW-0663">Pyridoxal phosphate</keyword>
<evidence type="ECO:0000256" key="4">
    <source>
        <dbReference type="ARBA" id="ARBA00023125"/>
    </source>
</evidence>
<dbReference type="Gene3D" id="1.10.10.10">
    <property type="entry name" value="Winged helix-like DNA-binding domain superfamily/Winged helix DNA-binding domain"/>
    <property type="match status" value="1"/>
</dbReference>
<keyword evidence="8" id="KW-0808">Transferase</keyword>
<name>A0A238YYR8_9ACTN</name>
<keyword evidence="4 8" id="KW-0238">DNA-binding</keyword>
<dbReference type="Pfam" id="PF00155">
    <property type="entry name" value="Aminotran_1_2"/>
    <property type="match status" value="1"/>
</dbReference>
<dbReference type="PROSITE" id="PS50949">
    <property type="entry name" value="HTH_GNTR"/>
    <property type="match status" value="1"/>
</dbReference>
<dbReference type="Proteomes" id="UP000198415">
    <property type="component" value="Unassembled WGS sequence"/>
</dbReference>
<keyword evidence="9" id="KW-1185">Reference proteome</keyword>
<keyword evidence="8" id="KW-0032">Aminotransferase</keyword>
<dbReference type="InterPro" id="IPR036390">
    <property type="entry name" value="WH_DNA-bd_sf"/>
</dbReference>
<gene>
    <name evidence="8" type="ORF">SAMN06264365_105292</name>
</gene>
<dbReference type="Gene3D" id="3.40.640.10">
    <property type="entry name" value="Type I PLP-dependent aspartate aminotransferase-like (Major domain)"/>
    <property type="match status" value="1"/>
</dbReference>
<comment type="similarity">
    <text evidence="1">In the C-terminal section; belongs to the class-I pyridoxal-phosphate-dependent aminotransferase family.</text>
</comment>
<proteinExistence type="inferred from homology"/>
<sequence length="486" mass="51086">MFESSTIAALVSVLRAEIARLAPGDRLPSNRDLVRSHSVSPVTVARAVAALAAEGIVVTRPGSGTFVAGRRARPPHAAIDTSWQTVTLGDRSVDARTVTDLLSPPPTSTIPLAGGYLNRSLQPTKALSGALSRAARRPDAWDRAPTAGLETLRSQFARLTGADVDVDDVLITSGGQDALSMAFRSIAAPGSPILVESPTYQGALAAARAAGLRPVPVPIDADGIRPDLLADAFATTGARLLYCQPTFHNPTGAVLSSERRRQVLDITRAVGAFLLEDDFARLLGHGEAPPRPLLADDDDGTVVYLTSLTKPASPSLRIGALIARGPVAHRLRATRLVDDFFLARPLQEAAVELLSTPSWDRHLRGLATALRERCAALATALATEIPEWTLAGVPRGGLHLWVRVPGPLRSATTIADAALAEGVAVSAGTGYFAAEPPGAYLRLGFAATTDLAQLSEGVHRLSKAARHLESRDGTAPSATPRRGWTD</sequence>
<dbReference type="Gene3D" id="3.90.1150.10">
    <property type="entry name" value="Aspartate Aminotransferase, domain 1"/>
    <property type="match status" value="1"/>
</dbReference>
<dbReference type="AlphaFoldDB" id="A0A238YYR8"/>
<dbReference type="InterPro" id="IPR036388">
    <property type="entry name" value="WH-like_DNA-bd_sf"/>
</dbReference>
<dbReference type="GO" id="GO:0003700">
    <property type="term" value="F:DNA-binding transcription factor activity"/>
    <property type="evidence" value="ECO:0007669"/>
    <property type="project" value="InterPro"/>
</dbReference>
<dbReference type="Pfam" id="PF00392">
    <property type="entry name" value="GntR"/>
    <property type="match status" value="1"/>
</dbReference>
<dbReference type="InterPro" id="IPR015422">
    <property type="entry name" value="PyrdxlP-dep_Trfase_small"/>
</dbReference>
<organism evidence="8 9">
    <name type="scientific">Actinoplanes regularis</name>
    <dbReference type="NCBI Taxonomy" id="52697"/>
    <lineage>
        <taxon>Bacteria</taxon>
        <taxon>Bacillati</taxon>
        <taxon>Actinomycetota</taxon>
        <taxon>Actinomycetes</taxon>
        <taxon>Micromonosporales</taxon>
        <taxon>Micromonosporaceae</taxon>
        <taxon>Actinoplanes</taxon>
    </lineage>
</organism>
<protein>
    <submittedName>
        <fullName evidence="8">DNA-binding transcriptional regulator, MocR family, contains an aminotransferase domain</fullName>
    </submittedName>
</protein>
<dbReference type="PANTHER" id="PTHR46577">
    <property type="entry name" value="HTH-TYPE TRANSCRIPTIONAL REGULATORY PROTEIN GABR"/>
    <property type="match status" value="1"/>
</dbReference>
<feature type="domain" description="HTH gntR-type" evidence="7">
    <location>
        <begin position="4"/>
        <end position="70"/>
    </location>
</feature>
<dbReference type="RefSeq" id="WP_089293975.1">
    <property type="nucleotide sequence ID" value="NZ_BOMU01000035.1"/>
</dbReference>
<feature type="region of interest" description="Disordered" evidence="6">
    <location>
        <begin position="465"/>
        <end position="486"/>
    </location>
</feature>
<dbReference type="GO" id="GO:0030170">
    <property type="term" value="F:pyridoxal phosphate binding"/>
    <property type="evidence" value="ECO:0007669"/>
    <property type="project" value="InterPro"/>
</dbReference>
<reference evidence="8 9" key="1">
    <citation type="submission" date="2017-06" db="EMBL/GenBank/DDBJ databases">
        <authorList>
            <person name="Kim H.J."/>
            <person name="Triplett B.A."/>
        </authorList>
    </citation>
    <scope>NUCLEOTIDE SEQUENCE [LARGE SCALE GENOMIC DNA]</scope>
    <source>
        <strain evidence="8 9">DSM 43151</strain>
    </source>
</reference>
<dbReference type="SUPFAM" id="SSF46785">
    <property type="entry name" value="Winged helix' DNA-binding domain"/>
    <property type="match status" value="1"/>
</dbReference>
<keyword evidence="5" id="KW-0804">Transcription</keyword>
<dbReference type="CDD" id="cd00609">
    <property type="entry name" value="AAT_like"/>
    <property type="match status" value="1"/>
</dbReference>
<dbReference type="InterPro" id="IPR000524">
    <property type="entry name" value="Tscrpt_reg_HTH_GntR"/>
</dbReference>
<dbReference type="InterPro" id="IPR015421">
    <property type="entry name" value="PyrdxlP-dep_Trfase_major"/>
</dbReference>
<evidence type="ECO:0000313" key="9">
    <source>
        <dbReference type="Proteomes" id="UP000198415"/>
    </source>
</evidence>
<dbReference type="SUPFAM" id="SSF53383">
    <property type="entry name" value="PLP-dependent transferases"/>
    <property type="match status" value="1"/>
</dbReference>
<dbReference type="GO" id="GO:0003677">
    <property type="term" value="F:DNA binding"/>
    <property type="evidence" value="ECO:0007669"/>
    <property type="project" value="UniProtKB-KW"/>
</dbReference>
<evidence type="ECO:0000256" key="3">
    <source>
        <dbReference type="ARBA" id="ARBA00023015"/>
    </source>
</evidence>
<evidence type="ECO:0000256" key="5">
    <source>
        <dbReference type="ARBA" id="ARBA00023163"/>
    </source>
</evidence>
<evidence type="ECO:0000256" key="1">
    <source>
        <dbReference type="ARBA" id="ARBA00005384"/>
    </source>
</evidence>
<evidence type="ECO:0000313" key="8">
    <source>
        <dbReference type="EMBL" id="SNR76265.1"/>
    </source>
</evidence>